<feature type="region of interest" description="Disordered" evidence="1">
    <location>
        <begin position="1"/>
        <end position="58"/>
    </location>
</feature>
<evidence type="ECO:0000256" key="1">
    <source>
        <dbReference type="SAM" id="MobiDB-lite"/>
    </source>
</evidence>
<dbReference type="STRING" id="1168035.SAMN05444280_11625"/>
<evidence type="ECO:0000313" key="3">
    <source>
        <dbReference type="Proteomes" id="UP000184050"/>
    </source>
</evidence>
<dbReference type="Proteomes" id="UP000184050">
    <property type="component" value="Unassembled WGS sequence"/>
</dbReference>
<dbReference type="AlphaFoldDB" id="A0A1M6IB00"/>
<dbReference type="RefSeq" id="WP_175552520.1">
    <property type="nucleotide sequence ID" value="NZ_FQZE01000016.1"/>
</dbReference>
<dbReference type="EMBL" id="FQZE01000016">
    <property type="protein sequence ID" value="SHJ31640.1"/>
    <property type="molecule type" value="Genomic_DNA"/>
</dbReference>
<keyword evidence="3" id="KW-1185">Reference proteome</keyword>
<accession>A0A1M6IB00</accession>
<evidence type="ECO:0000313" key="2">
    <source>
        <dbReference type="EMBL" id="SHJ31640.1"/>
    </source>
</evidence>
<protein>
    <submittedName>
        <fullName evidence="2">Uncharacterized protein</fullName>
    </submittedName>
</protein>
<organism evidence="2 3">
    <name type="scientific">Tangfeifania diversioriginum</name>
    <dbReference type="NCBI Taxonomy" id="1168035"/>
    <lineage>
        <taxon>Bacteria</taxon>
        <taxon>Pseudomonadati</taxon>
        <taxon>Bacteroidota</taxon>
        <taxon>Bacteroidia</taxon>
        <taxon>Marinilabiliales</taxon>
        <taxon>Prolixibacteraceae</taxon>
        <taxon>Tangfeifania</taxon>
    </lineage>
</organism>
<feature type="compositionally biased region" description="Basic and acidic residues" evidence="1">
    <location>
        <begin position="46"/>
        <end position="58"/>
    </location>
</feature>
<proteinExistence type="predicted"/>
<sequence length="58" mass="6657">MNRKFIPQAESLTYHNLGHRPKSGTAPGKAESLPYHNLGHRPRPIIRREPDKNKLLCN</sequence>
<gene>
    <name evidence="2" type="ORF">SAMN05444280_11625</name>
</gene>
<reference evidence="2 3" key="1">
    <citation type="submission" date="2016-11" db="EMBL/GenBank/DDBJ databases">
        <authorList>
            <person name="Jaros S."/>
            <person name="Januszkiewicz K."/>
            <person name="Wedrychowicz H."/>
        </authorList>
    </citation>
    <scope>NUCLEOTIDE SEQUENCE [LARGE SCALE GENOMIC DNA]</scope>
    <source>
        <strain evidence="2 3">DSM 27063</strain>
    </source>
</reference>
<name>A0A1M6IB00_9BACT</name>